<gene>
    <name evidence="5" type="ORF">THRCLA_22223</name>
</gene>
<comment type="caution">
    <text evidence="5">The sequence shown here is derived from an EMBL/GenBank/DDBJ whole genome shotgun (WGS) entry which is preliminary data.</text>
</comment>
<feature type="compositionally biased region" description="Basic and acidic residues" evidence="4">
    <location>
        <begin position="10"/>
        <end position="39"/>
    </location>
</feature>
<evidence type="ECO:0000256" key="3">
    <source>
        <dbReference type="PROSITE-ProRule" id="PRU00339"/>
    </source>
</evidence>
<dbReference type="SUPFAM" id="SSF48452">
    <property type="entry name" value="TPR-like"/>
    <property type="match status" value="1"/>
</dbReference>
<dbReference type="EMBL" id="JNBS01002174">
    <property type="protein sequence ID" value="OQR94616.1"/>
    <property type="molecule type" value="Genomic_DNA"/>
</dbReference>
<reference evidence="5 6" key="1">
    <citation type="journal article" date="2014" name="Genome Biol. Evol.">
        <title>The secreted proteins of Achlya hypogyna and Thraustotheca clavata identify the ancestral oomycete secretome and reveal gene acquisitions by horizontal gene transfer.</title>
        <authorList>
            <person name="Misner I."/>
            <person name="Blouin N."/>
            <person name="Leonard G."/>
            <person name="Richards T.A."/>
            <person name="Lane C.E."/>
        </authorList>
    </citation>
    <scope>NUCLEOTIDE SEQUENCE [LARGE SCALE GENOMIC DNA]</scope>
    <source>
        <strain evidence="5 6">ATCC 34112</strain>
    </source>
</reference>
<keyword evidence="2 3" id="KW-0802">TPR repeat</keyword>
<feature type="repeat" description="TPR" evidence="3">
    <location>
        <begin position="83"/>
        <end position="116"/>
    </location>
</feature>
<dbReference type="InterPro" id="IPR051012">
    <property type="entry name" value="CellSynth/LPSAsmb/PSIAsmb"/>
</dbReference>
<name>A0A1V9Z9D7_9STRA</name>
<dbReference type="Proteomes" id="UP000243217">
    <property type="component" value="Unassembled WGS sequence"/>
</dbReference>
<protein>
    <submittedName>
        <fullName evidence="5">Uncharacterized protein</fullName>
    </submittedName>
</protein>
<accession>A0A1V9Z9D7</accession>
<dbReference type="PROSITE" id="PS50293">
    <property type="entry name" value="TPR_REGION"/>
    <property type="match status" value="1"/>
</dbReference>
<dbReference type="PANTHER" id="PTHR45586:SF1">
    <property type="entry name" value="LIPOPOLYSACCHARIDE ASSEMBLY PROTEIN B"/>
    <property type="match status" value="1"/>
</dbReference>
<evidence type="ECO:0000256" key="2">
    <source>
        <dbReference type="ARBA" id="ARBA00022803"/>
    </source>
</evidence>
<dbReference type="InterPro" id="IPR011990">
    <property type="entry name" value="TPR-like_helical_dom_sf"/>
</dbReference>
<dbReference type="SMART" id="SM00028">
    <property type="entry name" value="TPR"/>
    <property type="match status" value="5"/>
</dbReference>
<dbReference type="OrthoDB" id="29013at2759"/>
<feature type="region of interest" description="Disordered" evidence="4">
    <location>
        <begin position="238"/>
        <end position="257"/>
    </location>
</feature>
<evidence type="ECO:0000256" key="4">
    <source>
        <dbReference type="SAM" id="MobiDB-lite"/>
    </source>
</evidence>
<keyword evidence="6" id="KW-1185">Reference proteome</keyword>
<dbReference type="PROSITE" id="PS50005">
    <property type="entry name" value="TPR"/>
    <property type="match status" value="3"/>
</dbReference>
<dbReference type="Gene3D" id="1.25.40.10">
    <property type="entry name" value="Tetratricopeptide repeat domain"/>
    <property type="match status" value="2"/>
</dbReference>
<feature type="repeat" description="TPR" evidence="3">
    <location>
        <begin position="117"/>
        <end position="150"/>
    </location>
</feature>
<sequence>MAKRKRSKAEKREANASVDKKPKNKADGKKKATKESDENKSDDELEMDFDELVAASGALQQLGASEAAAESLEKAHAMRPDDVDVLASLAAAYEASDDKEKAIKTYEKVVAAPASNALSWFSLGTLYQEHEQLDKAISAFRKVIDLDEENVSVTYAALANCYGDKGDIDGAVGVFEAAVAKFPENANYQYNLATMLVARGTKDDQKKAITLYEKAATLSTDRQEEIYEDLAQLLDSMGEKKQAKQARKKIESCRDRN</sequence>
<keyword evidence="1" id="KW-0677">Repeat</keyword>
<dbReference type="Pfam" id="PF14559">
    <property type="entry name" value="TPR_19"/>
    <property type="match status" value="2"/>
</dbReference>
<dbReference type="STRING" id="74557.A0A1V9Z9D7"/>
<organism evidence="5 6">
    <name type="scientific">Thraustotheca clavata</name>
    <dbReference type="NCBI Taxonomy" id="74557"/>
    <lineage>
        <taxon>Eukaryota</taxon>
        <taxon>Sar</taxon>
        <taxon>Stramenopiles</taxon>
        <taxon>Oomycota</taxon>
        <taxon>Saprolegniomycetes</taxon>
        <taxon>Saprolegniales</taxon>
        <taxon>Achlyaceae</taxon>
        <taxon>Thraustotheca</taxon>
    </lineage>
</organism>
<proteinExistence type="predicted"/>
<evidence type="ECO:0000256" key="1">
    <source>
        <dbReference type="ARBA" id="ARBA00022737"/>
    </source>
</evidence>
<dbReference type="AlphaFoldDB" id="A0A1V9Z9D7"/>
<dbReference type="PANTHER" id="PTHR45586">
    <property type="entry name" value="TPR REPEAT-CONTAINING PROTEIN PA4667"/>
    <property type="match status" value="1"/>
</dbReference>
<evidence type="ECO:0000313" key="6">
    <source>
        <dbReference type="Proteomes" id="UP000243217"/>
    </source>
</evidence>
<evidence type="ECO:0000313" key="5">
    <source>
        <dbReference type="EMBL" id="OQR94616.1"/>
    </source>
</evidence>
<feature type="repeat" description="TPR" evidence="3">
    <location>
        <begin position="152"/>
        <end position="185"/>
    </location>
</feature>
<dbReference type="InterPro" id="IPR019734">
    <property type="entry name" value="TPR_rpt"/>
</dbReference>
<feature type="region of interest" description="Disordered" evidence="4">
    <location>
        <begin position="1"/>
        <end position="47"/>
    </location>
</feature>